<feature type="compositionally biased region" description="Basic and acidic residues" evidence="1">
    <location>
        <begin position="1"/>
        <end position="34"/>
    </location>
</feature>
<accession>A0A135TBT2</accession>
<comment type="caution">
    <text evidence="2">The sequence shown here is derived from an EMBL/GenBank/DDBJ whole genome shotgun (WGS) entry which is preliminary data.</text>
</comment>
<feature type="region of interest" description="Disordered" evidence="1">
    <location>
        <begin position="559"/>
        <end position="710"/>
    </location>
</feature>
<keyword evidence="3" id="KW-1185">Reference proteome</keyword>
<dbReference type="OrthoDB" id="10540358at2759"/>
<organism evidence="2 3">
    <name type="scientific">Colletotrichum salicis</name>
    <dbReference type="NCBI Taxonomy" id="1209931"/>
    <lineage>
        <taxon>Eukaryota</taxon>
        <taxon>Fungi</taxon>
        <taxon>Dikarya</taxon>
        <taxon>Ascomycota</taxon>
        <taxon>Pezizomycotina</taxon>
        <taxon>Sordariomycetes</taxon>
        <taxon>Hypocreomycetidae</taxon>
        <taxon>Glomerellales</taxon>
        <taxon>Glomerellaceae</taxon>
        <taxon>Colletotrichum</taxon>
        <taxon>Colletotrichum acutatum species complex</taxon>
    </lineage>
</organism>
<feature type="compositionally biased region" description="Polar residues" evidence="1">
    <location>
        <begin position="653"/>
        <end position="668"/>
    </location>
</feature>
<evidence type="ECO:0000313" key="3">
    <source>
        <dbReference type="Proteomes" id="UP000070121"/>
    </source>
</evidence>
<proteinExistence type="predicted"/>
<feature type="compositionally biased region" description="Low complexity" evidence="1">
    <location>
        <begin position="669"/>
        <end position="680"/>
    </location>
</feature>
<gene>
    <name evidence="2" type="ORF">CSAL01_08607</name>
</gene>
<feature type="region of interest" description="Disordered" evidence="1">
    <location>
        <begin position="390"/>
        <end position="429"/>
    </location>
</feature>
<evidence type="ECO:0000313" key="2">
    <source>
        <dbReference type="EMBL" id="KXH45554.1"/>
    </source>
</evidence>
<feature type="region of interest" description="Disordered" evidence="1">
    <location>
        <begin position="192"/>
        <end position="360"/>
    </location>
</feature>
<feature type="compositionally biased region" description="Acidic residues" evidence="1">
    <location>
        <begin position="604"/>
        <end position="622"/>
    </location>
</feature>
<evidence type="ECO:0000256" key="1">
    <source>
        <dbReference type="SAM" id="MobiDB-lite"/>
    </source>
</evidence>
<feature type="region of interest" description="Disordered" evidence="1">
    <location>
        <begin position="513"/>
        <end position="533"/>
    </location>
</feature>
<feature type="compositionally biased region" description="Polar residues" evidence="1">
    <location>
        <begin position="685"/>
        <end position="702"/>
    </location>
</feature>
<sequence>MTEADERMAQEALEKGDLLVGRTRREQTVRKGESSRQSAIAEASQPKRTTEVQATDPRVKRKTLTPEEEDQVEEEVKEELLMVINEGMGDTPELAEKCLSKALGDAMIRRSNKVGKRTLPEIIRELLVKYRNAPKGNSHSNQDILWCLSESLGVPWKNVDKARNDMINLGNHLVDNMKGRKSVVEFINDMVHESQNRGPRTSPKEPAELPALREPINPPQPKASEPEDETETSPKRGRGKTAANPAKPPTLQYQEEINFKDGLEGEEPASSDIQRRSNKRTDRHKTPSPPEISPPDGDGNVEMQGPRATKSPIAPTSRIGNSEHPTQPLRPTNFPDDQDMESPDRSPPRQTRRVEKPQLSKLDEMDIVELQKLQAQVANKLHDLNPERFHSSKDGVYNTHGNTGGASYASNYRSPHPDTPRSVHSSKAKMGTRTQIQGYKGSLKPIGAGYTFSDALEVQQNSKRWACFMEDFTHLGPNVNVGSETSVSKETWFTFTDCRYRCKGSTWGVFSDLWDRSGQSDPRQPRPKRVREKLQHVGIRLRDRAPNWQLDEAHIETPVLPRGLSRSPPVGPRSRTSMRYRGDSQPHRSRHPPQQAHSQHDFDATDLSEYDDEEEEEDEEEYPSSRKSSRRGTSVRFEEEVLSGSNRRHSASRRSTAPGNRSASFTPATSHSRGTTGGSTPRYATESSRGYSSTPGTEYSRASTEERRQK</sequence>
<feature type="compositionally biased region" description="Basic and acidic residues" evidence="1">
    <location>
        <begin position="342"/>
        <end position="360"/>
    </location>
</feature>
<feature type="region of interest" description="Disordered" evidence="1">
    <location>
        <begin position="1"/>
        <end position="74"/>
    </location>
</feature>
<dbReference type="EMBL" id="JFFI01002038">
    <property type="protein sequence ID" value="KXH45554.1"/>
    <property type="molecule type" value="Genomic_DNA"/>
</dbReference>
<name>A0A135TBT2_9PEZI</name>
<dbReference type="Proteomes" id="UP000070121">
    <property type="component" value="Unassembled WGS sequence"/>
</dbReference>
<dbReference type="AlphaFoldDB" id="A0A135TBT2"/>
<protein>
    <submittedName>
        <fullName evidence="2">Uncharacterized protein</fullName>
    </submittedName>
</protein>
<reference evidence="2 3" key="1">
    <citation type="submission" date="2014-02" db="EMBL/GenBank/DDBJ databases">
        <title>The genome sequence of Colletotrichum salicis CBS 607.94.</title>
        <authorList>
            <person name="Baroncelli R."/>
            <person name="Thon M.R."/>
        </authorList>
    </citation>
    <scope>NUCLEOTIDE SEQUENCE [LARGE SCALE GENOMIC DNA]</scope>
    <source>
        <strain evidence="2 3">CBS 607.94</strain>
    </source>
</reference>